<sequence length="212" mass="24359">MKKLFLFIILFSSAYLFSQKVGLIYNIDSMITSSVGKGIISEKLINIKPTEINVINVFEKNLDIKELAMLKPFKKDVYLKKEQLKDICLQNNLDVLIVLQNPIIYKSGSPAQLALQSQTNFGITVISFAKKSVFAYSIMEMNIFSVKKDDFIKYRFSKRFDPAPIKKFDKKLIDDDLNLISDEHLNYFKPILSDIMKEYANAAYNAISDLNK</sequence>
<gene>
    <name evidence="1" type="ORF">BAZ10_06000</name>
</gene>
<name>A0A1T3MG33_9FLAO</name>
<organism evidence="1 2">
    <name type="scientific">Elizabethkingia occulta</name>
    <dbReference type="NCBI Taxonomy" id="1867263"/>
    <lineage>
        <taxon>Bacteria</taxon>
        <taxon>Pseudomonadati</taxon>
        <taxon>Bacteroidota</taxon>
        <taxon>Flavobacteriia</taxon>
        <taxon>Flavobacteriales</taxon>
        <taxon>Weeksellaceae</taxon>
        <taxon>Elizabethkingia</taxon>
    </lineage>
</organism>
<dbReference type="AlphaFoldDB" id="A0A1T3MG33"/>
<evidence type="ECO:0000313" key="2">
    <source>
        <dbReference type="Proteomes" id="UP000190813"/>
    </source>
</evidence>
<accession>A0A1T3MG33</accession>
<reference evidence="1 2" key="1">
    <citation type="submission" date="2016-06" db="EMBL/GenBank/DDBJ databases">
        <title>Revisiting the taxonomy of the Elizabethkingia Genus based on Whole-Genome Sequencing, Optical Mapping, and MALDI-TOF.</title>
        <authorList>
            <person name="Nicholson A.C."/>
        </authorList>
    </citation>
    <scope>NUCLEOTIDE SEQUENCE [LARGE SCALE GENOMIC DNA]</scope>
    <source>
        <strain evidence="1 2">G4070</strain>
    </source>
</reference>
<protein>
    <submittedName>
        <fullName evidence="1">Uncharacterized protein</fullName>
    </submittedName>
</protein>
<keyword evidence="2" id="KW-1185">Reference proteome</keyword>
<evidence type="ECO:0000313" key="1">
    <source>
        <dbReference type="EMBL" id="OPC63628.1"/>
    </source>
</evidence>
<dbReference type="RefSeq" id="WP_035589875.1">
    <property type="nucleotide sequence ID" value="NZ_CBCSBR010000001.1"/>
</dbReference>
<comment type="caution">
    <text evidence="1">The sequence shown here is derived from an EMBL/GenBank/DDBJ whole genome shotgun (WGS) entry which is preliminary data.</text>
</comment>
<dbReference type="EMBL" id="MAHX01000016">
    <property type="protein sequence ID" value="OPC63628.1"/>
    <property type="molecule type" value="Genomic_DNA"/>
</dbReference>
<proteinExistence type="predicted"/>
<dbReference type="Proteomes" id="UP000190813">
    <property type="component" value="Unassembled WGS sequence"/>
</dbReference>